<organism evidence="2 3">
    <name type="scientific">Flavobacterium kingsejongi</name>
    <dbReference type="NCBI Taxonomy" id="1678728"/>
    <lineage>
        <taxon>Bacteria</taxon>
        <taxon>Pseudomonadati</taxon>
        <taxon>Bacteroidota</taxon>
        <taxon>Flavobacteriia</taxon>
        <taxon>Flavobacteriales</taxon>
        <taxon>Flavobacteriaceae</taxon>
        <taxon>Flavobacterium</taxon>
    </lineage>
</organism>
<dbReference type="AlphaFoldDB" id="A0A2S1LMU0"/>
<protein>
    <submittedName>
        <fullName evidence="2">Uncharacterized protein</fullName>
    </submittedName>
</protein>
<dbReference type="Proteomes" id="UP000244677">
    <property type="component" value="Chromosome"/>
</dbReference>
<accession>A0A2S1LMU0</accession>
<feature type="chain" id="PRO_5015714834" evidence="1">
    <location>
        <begin position="20"/>
        <end position="163"/>
    </location>
</feature>
<feature type="signal peptide" evidence="1">
    <location>
        <begin position="1"/>
        <end position="19"/>
    </location>
</feature>
<dbReference type="KEGG" id="fki:FK004_07380"/>
<keyword evidence="3" id="KW-1185">Reference proteome</keyword>
<reference evidence="2 3" key="1">
    <citation type="submission" date="2017-04" db="EMBL/GenBank/DDBJ databases">
        <title>Complete genome sequence of Flavobacterium kingsejong AJ004.</title>
        <authorList>
            <person name="Lee P.C."/>
        </authorList>
    </citation>
    <scope>NUCLEOTIDE SEQUENCE [LARGE SCALE GENOMIC DNA]</scope>
    <source>
        <strain evidence="2 3">AJ004</strain>
    </source>
</reference>
<dbReference type="OrthoDB" id="1376295at2"/>
<gene>
    <name evidence="2" type="ORF">FK004_07380</name>
</gene>
<evidence type="ECO:0000313" key="3">
    <source>
        <dbReference type="Proteomes" id="UP000244677"/>
    </source>
</evidence>
<dbReference type="EMBL" id="CP020919">
    <property type="protein sequence ID" value="AWG25067.1"/>
    <property type="molecule type" value="Genomic_DNA"/>
</dbReference>
<sequence length="163" mass="18831">MKKLCLLFFIALFTMCHTAKKTISTSPDSKEASLLYTEQYRDDFKKVSDTQKSNFLKKINATAANYSVIIFTNKYQGEEFSVSNEKGSLFNNQLISNMSSGVANKVRIENTLDTKIIDRYKKQEFIIEAEKAKEYKFIYIMKDYTNSASPYKITYSNSLRPLI</sequence>
<keyword evidence="1" id="KW-0732">Signal</keyword>
<name>A0A2S1LMU0_9FLAO</name>
<evidence type="ECO:0000256" key="1">
    <source>
        <dbReference type="SAM" id="SignalP"/>
    </source>
</evidence>
<dbReference type="RefSeq" id="WP_108736671.1">
    <property type="nucleotide sequence ID" value="NZ_CP020919.1"/>
</dbReference>
<proteinExistence type="predicted"/>
<evidence type="ECO:0000313" key="2">
    <source>
        <dbReference type="EMBL" id="AWG25067.1"/>
    </source>
</evidence>